<evidence type="ECO:0000313" key="5">
    <source>
        <dbReference type="EMBL" id="MBI4921183.1"/>
    </source>
</evidence>
<sequence length="170" mass="18269">MVDLRSGCPINLSVEVLGDRWSLVVLRDIMFGNFRTYGDIHGHSLEGIATNILASRLKRLTDEGLIVAASDPGHKQRTIYSLTEKAIALVPVMAALGAWGVRFLPASPQFAARSIALDAGGPAMWADFMDELRHLHLGAPAPARSVLAELERAYRAAADAADLHPSASDD</sequence>
<dbReference type="AlphaFoldDB" id="A0A933L1T4"/>
<accession>A0A933L1T4</accession>
<dbReference type="GO" id="GO:0003677">
    <property type="term" value="F:DNA binding"/>
    <property type="evidence" value="ECO:0007669"/>
    <property type="project" value="UniProtKB-KW"/>
</dbReference>
<gene>
    <name evidence="5" type="ORF">HY834_05500</name>
</gene>
<dbReference type="Gene3D" id="1.10.10.10">
    <property type="entry name" value="Winged helix-like DNA-binding domain superfamily/Winged helix DNA-binding domain"/>
    <property type="match status" value="1"/>
</dbReference>
<name>A0A933L1T4_9HYPH</name>
<evidence type="ECO:0000256" key="3">
    <source>
        <dbReference type="ARBA" id="ARBA00023163"/>
    </source>
</evidence>
<proteinExistence type="predicted"/>
<dbReference type="EMBL" id="JACRAF010000017">
    <property type="protein sequence ID" value="MBI4921183.1"/>
    <property type="molecule type" value="Genomic_DNA"/>
</dbReference>
<protein>
    <submittedName>
        <fullName evidence="5">Helix-turn-helix transcriptional regulator</fullName>
    </submittedName>
</protein>
<keyword evidence="2" id="KW-0238">DNA-binding</keyword>
<dbReference type="PANTHER" id="PTHR33204:SF18">
    <property type="entry name" value="TRANSCRIPTIONAL REGULATORY PROTEIN"/>
    <property type="match status" value="1"/>
</dbReference>
<feature type="domain" description="HTH hxlR-type" evidence="4">
    <location>
        <begin position="8"/>
        <end position="108"/>
    </location>
</feature>
<dbReference type="SUPFAM" id="SSF46785">
    <property type="entry name" value="Winged helix' DNA-binding domain"/>
    <property type="match status" value="1"/>
</dbReference>
<reference evidence="5" key="1">
    <citation type="submission" date="2020-07" db="EMBL/GenBank/DDBJ databases">
        <title>Huge and variable diversity of episymbiotic CPR bacteria and DPANN archaea in groundwater ecosystems.</title>
        <authorList>
            <person name="He C.Y."/>
            <person name="Keren R."/>
            <person name="Whittaker M."/>
            <person name="Farag I.F."/>
            <person name="Doudna J."/>
            <person name="Cate J.H.D."/>
            <person name="Banfield J.F."/>
        </authorList>
    </citation>
    <scope>NUCLEOTIDE SEQUENCE</scope>
    <source>
        <strain evidence="5">NC_groundwater_1586_Pr3_B-0.1um_66_15</strain>
    </source>
</reference>
<evidence type="ECO:0000313" key="6">
    <source>
        <dbReference type="Proteomes" id="UP000782610"/>
    </source>
</evidence>
<keyword evidence="1" id="KW-0805">Transcription regulation</keyword>
<dbReference type="InterPro" id="IPR002577">
    <property type="entry name" value="HTH_HxlR"/>
</dbReference>
<comment type="caution">
    <text evidence="5">The sequence shown here is derived from an EMBL/GenBank/DDBJ whole genome shotgun (WGS) entry which is preliminary data.</text>
</comment>
<dbReference type="InterPro" id="IPR036390">
    <property type="entry name" value="WH_DNA-bd_sf"/>
</dbReference>
<dbReference type="PROSITE" id="PS51118">
    <property type="entry name" value="HTH_HXLR"/>
    <property type="match status" value="1"/>
</dbReference>
<keyword evidence="3" id="KW-0804">Transcription</keyword>
<evidence type="ECO:0000259" key="4">
    <source>
        <dbReference type="PROSITE" id="PS51118"/>
    </source>
</evidence>
<evidence type="ECO:0000256" key="1">
    <source>
        <dbReference type="ARBA" id="ARBA00023015"/>
    </source>
</evidence>
<dbReference type="PANTHER" id="PTHR33204">
    <property type="entry name" value="TRANSCRIPTIONAL REGULATOR, MARR FAMILY"/>
    <property type="match status" value="1"/>
</dbReference>
<evidence type="ECO:0000256" key="2">
    <source>
        <dbReference type="ARBA" id="ARBA00023125"/>
    </source>
</evidence>
<organism evidence="5 6">
    <name type="scientific">Devosia nanyangense</name>
    <dbReference type="NCBI Taxonomy" id="1228055"/>
    <lineage>
        <taxon>Bacteria</taxon>
        <taxon>Pseudomonadati</taxon>
        <taxon>Pseudomonadota</taxon>
        <taxon>Alphaproteobacteria</taxon>
        <taxon>Hyphomicrobiales</taxon>
        <taxon>Devosiaceae</taxon>
        <taxon>Devosia</taxon>
    </lineage>
</organism>
<dbReference type="InterPro" id="IPR036388">
    <property type="entry name" value="WH-like_DNA-bd_sf"/>
</dbReference>
<dbReference type="Pfam" id="PF01638">
    <property type="entry name" value="HxlR"/>
    <property type="match status" value="1"/>
</dbReference>
<dbReference type="Proteomes" id="UP000782610">
    <property type="component" value="Unassembled WGS sequence"/>
</dbReference>